<organism evidence="5 6">
    <name type="scientific">Bacillus sonorensis</name>
    <dbReference type="NCBI Taxonomy" id="119858"/>
    <lineage>
        <taxon>Bacteria</taxon>
        <taxon>Bacillati</taxon>
        <taxon>Bacillota</taxon>
        <taxon>Bacilli</taxon>
        <taxon>Bacillales</taxon>
        <taxon>Bacillaceae</taxon>
        <taxon>Bacillus</taxon>
    </lineage>
</organism>
<dbReference type="InterPro" id="IPR051458">
    <property type="entry name" value="Cyt/Met_Dipeptidase"/>
</dbReference>
<dbReference type="GeneID" id="92854985"/>
<keyword evidence="1" id="KW-0645">Protease</keyword>
<dbReference type="PANTHER" id="PTHR43270">
    <property type="entry name" value="BETA-ALA-HIS DIPEPTIDASE"/>
    <property type="match status" value="1"/>
</dbReference>
<dbReference type="NCBIfam" id="NF005034">
    <property type="entry name" value="PRK06446.1"/>
    <property type="match status" value="1"/>
</dbReference>
<evidence type="ECO:0000259" key="4">
    <source>
        <dbReference type="Pfam" id="PF07687"/>
    </source>
</evidence>
<dbReference type="Gene3D" id="3.40.630.10">
    <property type="entry name" value="Zn peptidases"/>
    <property type="match status" value="1"/>
</dbReference>
<gene>
    <name evidence="5" type="ORF">S101395_04176</name>
</gene>
<keyword evidence="3 5" id="KW-0378">Hydrolase</keyword>
<dbReference type="EMBL" id="CP021920">
    <property type="protein sequence ID" value="ASB90678.1"/>
    <property type="molecule type" value="Genomic_DNA"/>
</dbReference>
<dbReference type="GO" id="GO:0016805">
    <property type="term" value="F:dipeptidase activity"/>
    <property type="evidence" value="ECO:0007669"/>
    <property type="project" value="UniProtKB-KW"/>
</dbReference>
<keyword evidence="2" id="KW-0479">Metal-binding</keyword>
<evidence type="ECO:0000256" key="3">
    <source>
        <dbReference type="ARBA" id="ARBA00022801"/>
    </source>
</evidence>
<dbReference type="Pfam" id="PF01546">
    <property type="entry name" value="Peptidase_M20"/>
    <property type="match status" value="1"/>
</dbReference>
<dbReference type="Pfam" id="PF07687">
    <property type="entry name" value="M20_dimer"/>
    <property type="match status" value="1"/>
</dbReference>
<dbReference type="NCBIfam" id="NF006579">
    <property type="entry name" value="PRK09104.1"/>
    <property type="match status" value="1"/>
</dbReference>
<dbReference type="PANTHER" id="PTHR43270:SF8">
    <property type="entry name" value="DI- AND TRIPEPTIDASE DUG2-RELATED"/>
    <property type="match status" value="1"/>
</dbReference>
<dbReference type="InterPro" id="IPR011650">
    <property type="entry name" value="Peptidase_M20_dimer"/>
</dbReference>
<name>A0ABN5AME6_9BACI</name>
<dbReference type="Gene3D" id="3.30.70.360">
    <property type="match status" value="1"/>
</dbReference>
<evidence type="ECO:0000313" key="6">
    <source>
        <dbReference type="Proteomes" id="UP000196877"/>
    </source>
</evidence>
<reference evidence="5 6" key="1">
    <citation type="submission" date="2017-06" db="EMBL/GenBank/DDBJ databases">
        <title>Genome sequence of Bacillus sonorensis strain SRCM101395.</title>
        <authorList>
            <person name="Cho S.H."/>
        </authorList>
    </citation>
    <scope>NUCLEOTIDE SEQUENCE [LARGE SCALE GENOMIC DNA]</scope>
    <source>
        <strain evidence="5 6">SRCM101395</strain>
    </source>
</reference>
<keyword evidence="6" id="KW-1185">Reference proteome</keyword>
<protein>
    <submittedName>
        <fullName evidence="5">Cytosol nonspecific dipeptidase</fullName>
        <ecNumber evidence="5">3.4.13.18</ecNumber>
    </submittedName>
</protein>
<dbReference type="RefSeq" id="WP_006638989.1">
    <property type="nucleotide sequence ID" value="NZ_CABJEH010000006.1"/>
</dbReference>
<proteinExistence type="predicted"/>
<feature type="domain" description="Peptidase M20 dimerisation" evidence="4">
    <location>
        <begin position="192"/>
        <end position="349"/>
    </location>
</feature>
<dbReference type="InterPro" id="IPR002933">
    <property type="entry name" value="Peptidase_M20"/>
</dbReference>
<sequence length="461" mass="51489">MSLEKALDMVHNRKDDYLQQLFILLRQKSISTQNIGITECAKLLKNMMEEAGISSRLIETKGHPVVYGEYIKHEQAYTMLIYGHYDVQPPEPVEEWVTPSFEPSIRDGRIYGRGAGDNKGQLMAQLLAFQTYRDAFGELPINVKFVLEGEEEKGSVNLPAFVEEHKELLKADLVYTSDGSSHNSGAPLILLGVRGVLALELKAKGADWDNHSGNTGNILPNPVWQLIDLLQTMRGRDGRVLIKGFYDHIRPATAREEELLASLPFDGGQIGEKIGYSRLDMDGNTYYRKLTMEPTFNICGIEGGYTGEGVKTIIPSAASVKMDIRLIADQDPIDIYEKVCRHVERHAPDIDVKYLGSMKPSRTSADLEVVNIVAGAVQRAFQREPLIQPSLGGSLPDYVWTKILDAPSMIVPYANFDQRNHSPNENIEIDYFLNGITCTCHVIHALGAYAKHQTTEREAGR</sequence>
<dbReference type="Proteomes" id="UP000196877">
    <property type="component" value="Chromosome"/>
</dbReference>
<accession>A0ABN5AME6</accession>
<evidence type="ECO:0000256" key="1">
    <source>
        <dbReference type="ARBA" id="ARBA00022670"/>
    </source>
</evidence>
<keyword evidence="5" id="KW-0224">Dipeptidase</keyword>
<evidence type="ECO:0000313" key="5">
    <source>
        <dbReference type="EMBL" id="ASB90678.1"/>
    </source>
</evidence>
<dbReference type="EC" id="3.4.13.18" evidence="5"/>
<dbReference type="SUPFAM" id="SSF53187">
    <property type="entry name" value="Zn-dependent exopeptidases"/>
    <property type="match status" value="1"/>
</dbReference>
<evidence type="ECO:0000256" key="2">
    <source>
        <dbReference type="ARBA" id="ARBA00022723"/>
    </source>
</evidence>